<proteinExistence type="predicted"/>
<evidence type="ECO:0000256" key="1">
    <source>
        <dbReference type="SAM" id="MobiDB-lite"/>
    </source>
</evidence>
<dbReference type="Proteomes" id="UP001358586">
    <property type="component" value="Chromosome 10"/>
</dbReference>
<dbReference type="EMBL" id="JARKNE010000010">
    <property type="protein sequence ID" value="KAK5793990.1"/>
    <property type="molecule type" value="Genomic_DNA"/>
</dbReference>
<organism evidence="2 3">
    <name type="scientific">Gossypium arboreum</name>
    <name type="common">Tree cotton</name>
    <name type="synonym">Gossypium nanking</name>
    <dbReference type="NCBI Taxonomy" id="29729"/>
    <lineage>
        <taxon>Eukaryota</taxon>
        <taxon>Viridiplantae</taxon>
        <taxon>Streptophyta</taxon>
        <taxon>Embryophyta</taxon>
        <taxon>Tracheophyta</taxon>
        <taxon>Spermatophyta</taxon>
        <taxon>Magnoliopsida</taxon>
        <taxon>eudicotyledons</taxon>
        <taxon>Gunneridae</taxon>
        <taxon>Pentapetalae</taxon>
        <taxon>rosids</taxon>
        <taxon>malvids</taxon>
        <taxon>Malvales</taxon>
        <taxon>Malvaceae</taxon>
        <taxon>Malvoideae</taxon>
        <taxon>Gossypium</taxon>
    </lineage>
</organism>
<evidence type="ECO:0008006" key="4">
    <source>
        <dbReference type="Google" id="ProtNLM"/>
    </source>
</evidence>
<dbReference type="PANTHER" id="PTHR47481:SF10">
    <property type="entry name" value="COPIA-LIKE POLYPROTEIN_RETROTRANSPOSON"/>
    <property type="match status" value="1"/>
</dbReference>
<keyword evidence="3" id="KW-1185">Reference proteome</keyword>
<accession>A0ABR0NGL7</accession>
<gene>
    <name evidence="2" type="ORF">PVK06_035178</name>
</gene>
<feature type="region of interest" description="Disordered" evidence="1">
    <location>
        <begin position="349"/>
        <end position="372"/>
    </location>
</feature>
<evidence type="ECO:0000313" key="3">
    <source>
        <dbReference type="Proteomes" id="UP001358586"/>
    </source>
</evidence>
<protein>
    <recommendedName>
        <fullName evidence="4">Retrotransposon Copia-like N-terminal domain-containing protein</fullName>
    </recommendedName>
</protein>
<sequence length="393" mass="43199">MANTHSTGSDSVEPSGSVFLGDRVVTSFPRHEIVKLDEGTFVQWQQQVQLILRGYGLFGLLDGSLTAPARFIHSPNGDLVVNPVVSVFDQQDSLLTSWLLSTISASFLSSFTDVRTARDVWNVANNLFAADSSTKQSQLRHELHSLRKASGSQISEAEQTAVLLAGLSSEFDAVVSSVSLSTGPLTFQRIVDTLIECEARQVRSAQEVLVAANTVEGPPLQSTDGSFRGGGRSFVRGRGRSFRPRAQCQICSRYEHLAQRCYYQYSRDEQSPVDAPVVRRKGFASGFERDDDRVRENGFGTRNNGLNPFVKYGNGPRISDDPNPYDSGCDFGDMGFQLYNDSLGNAYGKRGLRSSGPSRSVRSRTPDGQFIHEPSAKCVGVDRSWQTVHEAPW</sequence>
<reference evidence="2 3" key="1">
    <citation type="submission" date="2023-03" db="EMBL/GenBank/DDBJ databases">
        <title>WGS of Gossypium arboreum.</title>
        <authorList>
            <person name="Yu D."/>
        </authorList>
    </citation>
    <scope>NUCLEOTIDE SEQUENCE [LARGE SCALE GENOMIC DNA]</scope>
    <source>
        <tissue evidence="2">Leaf</tissue>
    </source>
</reference>
<name>A0ABR0NGL7_GOSAR</name>
<evidence type="ECO:0000313" key="2">
    <source>
        <dbReference type="EMBL" id="KAK5793990.1"/>
    </source>
</evidence>
<dbReference type="PANTHER" id="PTHR47481">
    <property type="match status" value="1"/>
</dbReference>
<comment type="caution">
    <text evidence="2">The sequence shown here is derived from an EMBL/GenBank/DDBJ whole genome shotgun (WGS) entry which is preliminary data.</text>
</comment>